<protein>
    <submittedName>
        <fullName evidence="1">Stretch-activated cation channel mid1</fullName>
    </submittedName>
</protein>
<keyword evidence="2" id="KW-1185">Reference proteome</keyword>
<reference evidence="1" key="1">
    <citation type="submission" date="2022-07" db="EMBL/GenBank/DDBJ databases">
        <title>Phylogenomic reconstructions and comparative analyses of Kickxellomycotina fungi.</title>
        <authorList>
            <person name="Reynolds N.K."/>
            <person name="Stajich J.E."/>
            <person name="Barry K."/>
            <person name="Grigoriev I.V."/>
            <person name="Crous P."/>
            <person name="Smith M.E."/>
        </authorList>
    </citation>
    <scope>NUCLEOTIDE SEQUENCE</scope>
    <source>
        <strain evidence="1">NRRL 5244</strain>
    </source>
</reference>
<organism evidence="1 2">
    <name type="scientific">Linderina macrospora</name>
    <dbReference type="NCBI Taxonomy" id="4868"/>
    <lineage>
        <taxon>Eukaryota</taxon>
        <taxon>Fungi</taxon>
        <taxon>Fungi incertae sedis</taxon>
        <taxon>Zoopagomycota</taxon>
        <taxon>Kickxellomycotina</taxon>
        <taxon>Kickxellomycetes</taxon>
        <taxon>Kickxellales</taxon>
        <taxon>Kickxellaceae</taxon>
        <taxon>Linderina</taxon>
    </lineage>
</organism>
<comment type="caution">
    <text evidence="1">The sequence shown here is derived from an EMBL/GenBank/DDBJ whole genome shotgun (WGS) entry which is preliminary data.</text>
</comment>
<feature type="non-terminal residue" evidence="1">
    <location>
        <position position="352"/>
    </location>
</feature>
<gene>
    <name evidence="1" type="primary">MID1</name>
    <name evidence="1" type="ORF">FBU59_006510</name>
</gene>
<dbReference type="Proteomes" id="UP001150603">
    <property type="component" value="Unassembled WGS sequence"/>
</dbReference>
<evidence type="ECO:0000313" key="2">
    <source>
        <dbReference type="Proteomes" id="UP001150603"/>
    </source>
</evidence>
<name>A0ACC1IZJ9_9FUNG</name>
<accession>A0ACC1IZJ9</accession>
<sequence>MNKLSGLRTHILGLDANTSYEVFYIEASDIGPSAGKIWTNNIVHTMANDNCRIIYDVPNCPFIAQTVPAPRLLLSYYPSYDRNITEDTAMLDISNMTALSTMYGNLVKSQVTSFNQFLALNDQTSLFYSQMRDCSDCRVVYAAWLCSIMAPRCIDSFERDLKEPEFENIDKAIPGLYNVYRQVMLNSIARYIGSAAGSDFGEDSENGSDLIATLSQRLPRLRARDVSSSGNDSDSGQCPLSRPDEPEELGLSYKDLPDDAAGNVTQKRTYRKMPHTSRPRQLLGRRKRQRAPRQHRPNLSKRTIEWDVASYTNYELDDTTHIFPCRGASCLFPESNDTYLELMPCIDSCHEC</sequence>
<evidence type="ECO:0000313" key="1">
    <source>
        <dbReference type="EMBL" id="KAJ1932029.1"/>
    </source>
</evidence>
<proteinExistence type="predicted"/>
<dbReference type="EMBL" id="JANBPW010005721">
    <property type="protein sequence ID" value="KAJ1932029.1"/>
    <property type="molecule type" value="Genomic_DNA"/>
</dbReference>